<dbReference type="Proteomes" id="UP000823405">
    <property type="component" value="Unassembled WGS sequence"/>
</dbReference>
<dbReference type="EMBL" id="JAAAIN010000153">
    <property type="protein sequence ID" value="KAG0319305.1"/>
    <property type="molecule type" value="Genomic_DNA"/>
</dbReference>
<feature type="compositionally biased region" description="Low complexity" evidence="1">
    <location>
        <begin position="350"/>
        <end position="371"/>
    </location>
</feature>
<accession>A0A9P6RKK0</accession>
<feature type="compositionally biased region" description="Low complexity" evidence="1">
    <location>
        <begin position="206"/>
        <end position="220"/>
    </location>
</feature>
<feature type="compositionally biased region" description="Acidic residues" evidence="1">
    <location>
        <begin position="51"/>
        <end position="69"/>
    </location>
</feature>
<feature type="region of interest" description="Disordered" evidence="1">
    <location>
        <begin position="90"/>
        <end position="132"/>
    </location>
</feature>
<evidence type="ECO:0000313" key="3">
    <source>
        <dbReference type="Proteomes" id="UP000823405"/>
    </source>
</evidence>
<feature type="compositionally biased region" description="Low complexity" evidence="1">
    <location>
        <begin position="93"/>
        <end position="107"/>
    </location>
</feature>
<feature type="region of interest" description="Disordered" evidence="1">
    <location>
        <begin position="298"/>
        <end position="384"/>
    </location>
</feature>
<dbReference type="OrthoDB" id="2443435at2759"/>
<organism evidence="2 3">
    <name type="scientific">Linnemannia gamsii</name>
    <dbReference type="NCBI Taxonomy" id="64522"/>
    <lineage>
        <taxon>Eukaryota</taxon>
        <taxon>Fungi</taxon>
        <taxon>Fungi incertae sedis</taxon>
        <taxon>Mucoromycota</taxon>
        <taxon>Mortierellomycotina</taxon>
        <taxon>Mortierellomycetes</taxon>
        <taxon>Mortierellales</taxon>
        <taxon>Mortierellaceae</taxon>
        <taxon>Linnemannia</taxon>
    </lineage>
</organism>
<evidence type="ECO:0000256" key="1">
    <source>
        <dbReference type="SAM" id="MobiDB-lite"/>
    </source>
</evidence>
<dbReference type="AlphaFoldDB" id="A0A9P6RKK0"/>
<feature type="region of interest" description="Disordered" evidence="1">
    <location>
        <begin position="202"/>
        <end position="271"/>
    </location>
</feature>
<sequence>MNYSSRIRRALVKTLSGHAIPLPRSIKRVTFNDTLQFHTTTTNRRRARFGDEDDEEEEDEEDEDEDEADSTSSSPVLRFFSAGFSGTSELAISPKAPMSTSPSTSTPSPVPGRGSWKKEKKNRPPSIMPSARDRLQLQDQDDLEDLAAATLQQEDVRSGGVFNVVSNGRSIPVSTTTMTPGASTMGKKLASTITIALPPLSRPRKQQPLAPQQQQQQQAQMPVSPMFSITATSTSSAAATTTSTATTTTTTTTTSMTMTVPTSYTPSSGTSGLASALLSSLMMPAAPGPISDAARSLLTSTSTSTPTSAPPTVDTFAPALSDSDSSKGSTGRGGHLKRTRSAPSKISTFLQQHRLTRQQQQQSGQMQGQGLFSPGEYTSSPRDLVSSPKHWCTAAFGSDIPHYQHVPLPLPAARWSRCYSGDDDDGDGLFSYAPEAQEC</sequence>
<protein>
    <submittedName>
        <fullName evidence="2">Uncharacterized protein</fullName>
    </submittedName>
</protein>
<reference evidence="2" key="1">
    <citation type="journal article" date="2020" name="Fungal Divers.">
        <title>Resolving the Mortierellaceae phylogeny through synthesis of multi-gene phylogenetics and phylogenomics.</title>
        <authorList>
            <person name="Vandepol N."/>
            <person name="Liber J."/>
            <person name="Desiro A."/>
            <person name="Na H."/>
            <person name="Kennedy M."/>
            <person name="Barry K."/>
            <person name="Grigoriev I.V."/>
            <person name="Miller A.N."/>
            <person name="O'Donnell K."/>
            <person name="Stajich J.E."/>
            <person name="Bonito G."/>
        </authorList>
    </citation>
    <scope>NUCLEOTIDE SEQUENCE</scope>
    <source>
        <strain evidence="2">NVP60</strain>
    </source>
</reference>
<comment type="caution">
    <text evidence="2">The sequence shown here is derived from an EMBL/GenBank/DDBJ whole genome shotgun (WGS) entry which is preliminary data.</text>
</comment>
<feature type="region of interest" description="Disordered" evidence="1">
    <location>
        <begin position="40"/>
        <end position="78"/>
    </location>
</feature>
<gene>
    <name evidence="2" type="ORF">BGZ97_002418</name>
</gene>
<proteinExistence type="predicted"/>
<evidence type="ECO:0000313" key="2">
    <source>
        <dbReference type="EMBL" id="KAG0319305.1"/>
    </source>
</evidence>
<feature type="compositionally biased region" description="Low complexity" evidence="1">
    <location>
        <begin position="230"/>
        <end position="271"/>
    </location>
</feature>
<feature type="compositionally biased region" description="Low complexity" evidence="1">
    <location>
        <begin position="298"/>
        <end position="312"/>
    </location>
</feature>
<keyword evidence="3" id="KW-1185">Reference proteome</keyword>
<name>A0A9P6RKK0_9FUNG</name>